<dbReference type="KEGG" id="ccin:107272634"/>
<dbReference type="RefSeq" id="XP_015605453.1">
    <property type="nucleotide sequence ID" value="XM_015749967.2"/>
</dbReference>
<dbReference type="GeneID" id="107272634"/>
<keyword evidence="1" id="KW-1133">Transmembrane helix</keyword>
<evidence type="ECO:0000313" key="3">
    <source>
        <dbReference type="RefSeq" id="XP_015605453.1"/>
    </source>
</evidence>
<proteinExistence type="predicted"/>
<sequence length="418" mass="48988">MIKESINNELSSNTSLEEPCYSMNMTLKDFEQDYSNDRGTSNVSKLSLIRNEISRICTSYLNWGILLSFGIGLWASLCIADTIQTSSFTNKERWIADVIGTKKITANAETVKSQPSRVWWLFYLWNYIWKFIVSSRIFEILLLVMLVTLAFYVERYFQKKFGYSKSAYAHYFYDFLRLSTEPIRSEDDGPIIHIMEEDILQNDKKDMDLIGRFTRKINMIYKCSWKREIFSNLWQVIQRVTYRDLSIERSMISINDQCLSWNSDFNNLKSMNVIESDNSSEDECHLPNSCDSEIEFISERSSNSIWRQFNNDNFHVSQNDFHVSEKLFFNSEYLSSYRTEDTVNTFDLEIEKYLKNQSIFSTGTFQRLGRNDGGSKDLCAKNINSNDHTVNGGMVTSSPAFRNFLFNLEHDQMSYPYT</sequence>
<feature type="transmembrane region" description="Helical" evidence="1">
    <location>
        <begin position="127"/>
        <end position="153"/>
    </location>
</feature>
<feature type="transmembrane region" description="Helical" evidence="1">
    <location>
        <begin position="60"/>
        <end position="83"/>
    </location>
</feature>
<protein>
    <submittedName>
        <fullName evidence="3">Uncharacterized protein LOC107272634 isoform X1</fullName>
    </submittedName>
</protein>
<keyword evidence="1" id="KW-0812">Transmembrane</keyword>
<dbReference type="Proteomes" id="UP000694920">
    <property type="component" value="Unplaced"/>
</dbReference>
<gene>
    <name evidence="3" type="primary">LOC107272634</name>
</gene>
<organism evidence="2 3">
    <name type="scientific">Cephus cinctus</name>
    <name type="common">Wheat stem sawfly</name>
    <dbReference type="NCBI Taxonomy" id="211228"/>
    <lineage>
        <taxon>Eukaryota</taxon>
        <taxon>Metazoa</taxon>
        <taxon>Ecdysozoa</taxon>
        <taxon>Arthropoda</taxon>
        <taxon>Hexapoda</taxon>
        <taxon>Insecta</taxon>
        <taxon>Pterygota</taxon>
        <taxon>Neoptera</taxon>
        <taxon>Endopterygota</taxon>
        <taxon>Hymenoptera</taxon>
        <taxon>Cephoidea</taxon>
        <taxon>Cephidae</taxon>
        <taxon>Cephus</taxon>
    </lineage>
</organism>
<reference evidence="3" key="1">
    <citation type="submission" date="2025-08" db="UniProtKB">
        <authorList>
            <consortium name="RefSeq"/>
        </authorList>
    </citation>
    <scope>IDENTIFICATION</scope>
</reference>
<keyword evidence="1" id="KW-0472">Membrane</keyword>
<evidence type="ECO:0000313" key="2">
    <source>
        <dbReference type="Proteomes" id="UP000694920"/>
    </source>
</evidence>
<evidence type="ECO:0000256" key="1">
    <source>
        <dbReference type="SAM" id="Phobius"/>
    </source>
</evidence>
<dbReference type="CTD" id="84334"/>
<name>A0AAJ7C9Y9_CEPCN</name>
<keyword evidence="2" id="KW-1185">Reference proteome</keyword>
<dbReference type="AlphaFoldDB" id="A0AAJ7C9Y9"/>
<accession>A0AAJ7C9Y9</accession>